<dbReference type="GeneID" id="9529845"/>
<name>C9STA1_VERA1</name>
<protein>
    <submittedName>
        <fullName evidence="1">Predicted protein</fullName>
    </submittedName>
</protein>
<dbReference type="Proteomes" id="UP000008698">
    <property type="component" value="Unassembled WGS sequence"/>
</dbReference>
<dbReference type="AlphaFoldDB" id="C9STA1"/>
<sequence length="105" mass="12002">MRLGEQHVGVRPQEVRAAAVRGWRAEVAEYSFLEIGDTRIDTVMDWDGLAWSERDLGLRPLAGAPRLVSKTSWDKGRVGGEGAWHRWDARFWAREHFEGHSFVEA</sequence>
<keyword evidence="2" id="KW-1185">Reference proteome</keyword>
<proteinExistence type="predicted"/>
<evidence type="ECO:0000313" key="1">
    <source>
        <dbReference type="EMBL" id="EEY22016.1"/>
    </source>
</evidence>
<dbReference type="OrthoDB" id="1259151at2759"/>
<accession>C9STA1</accession>
<reference evidence="2" key="1">
    <citation type="journal article" date="2011" name="PLoS Pathog.">
        <title>Comparative genomics yields insights into niche adaptation of plant vascular wilt pathogens.</title>
        <authorList>
            <person name="Klosterman S.J."/>
            <person name="Subbarao K.V."/>
            <person name="Kang S."/>
            <person name="Veronese P."/>
            <person name="Gold S.E."/>
            <person name="Thomma B.P.H.J."/>
            <person name="Chen Z."/>
            <person name="Henrissat B."/>
            <person name="Lee Y.-H."/>
            <person name="Park J."/>
            <person name="Garcia-Pedrajas M.D."/>
            <person name="Barbara D.J."/>
            <person name="Anchieta A."/>
            <person name="de Jonge R."/>
            <person name="Santhanam P."/>
            <person name="Maruthachalam K."/>
            <person name="Atallah Z."/>
            <person name="Amyotte S.G."/>
            <person name="Paz Z."/>
            <person name="Inderbitzin P."/>
            <person name="Hayes R.J."/>
            <person name="Heiman D.I."/>
            <person name="Young S."/>
            <person name="Zeng Q."/>
            <person name="Engels R."/>
            <person name="Galagan J."/>
            <person name="Cuomo C.A."/>
            <person name="Dobinson K.F."/>
            <person name="Ma L.-J."/>
        </authorList>
    </citation>
    <scope>NUCLEOTIDE SEQUENCE [LARGE SCALE GENOMIC DNA]</scope>
    <source>
        <strain evidence="2">VaMs.102 / ATCC MYA-4576 / FGSC 10136</strain>
    </source>
</reference>
<gene>
    <name evidence="1" type="ORF">VDBG_08126</name>
</gene>
<evidence type="ECO:0000313" key="2">
    <source>
        <dbReference type="Proteomes" id="UP000008698"/>
    </source>
</evidence>
<dbReference type="RefSeq" id="XP_003001867.1">
    <property type="nucleotide sequence ID" value="XM_003001821.1"/>
</dbReference>
<dbReference type="HOGENOM" id="CLU_2238663_0_0_1"/>
<organism evidence="2">
    <name type="scientific">Verticillium alfalfae (strain VaMs.102 / ATCC MYA-4576 / FGSC 10136)</name>
    <name type="common">Verticillium wilt of alfalfa</name>
    <name type="synonym">Verticillium albo-atrum</name>
    <dbReference type="NCBI Taxonomy" id="526221"/>
    <lineage>
        <taxon>Eukaryota</taxon>
        <taxon>Fungi</taxon>
        <taxon>Dikarya</taxon>
        <taxon>Ascomycota</taxon>
        <taxon>Pezizomycotina</taxon>
        <taxon>Sordariomycetes</taxon>
        <taxon>Hypocreomycetidae</taxon>
        <taxon>Glomerellales</taxon>
        <taxon>Plectosphaerellaceae</taxon>
        <taxon>Verticillium</taxon>
    </lineage>
</organism>
<dbReference type="EMBL" id="DS985224">
    <property type="protein sequence ID" value="EEY22016.1"/>
    <property type="molecule type" value="Genomic_DNA"/>
</dbReference>
<dbReference type="KEGG" id="val:VDBG_08126"/>